<name>A0ACB8TG40_9AGAM</name>
<evidence type="ECO:0000313" key="1">
    <source>
        <dbReference type="EMBL" id="KAI0067393.1"/>
    </source>
</evidence>
<protein>
    <submittedName>
        <fullName evidence="1">Uncharacterized protein</fullName>
    </submittedName>
</protein>
<organism evidence="1 2">
    <name type="scientific">Artomyces pyxidatus</name>
    <dbReference type="NCBI Taxonomy" id="48021"/>
    <lineage>
        <taxon>Eukaryota</taxon>
        <taxon>Fungi</taxon>
        <taxon>Dikarya</taxon>
        <taxon>Basidiomycota</taxon>
        <taxon>Agaricomycotina</taxon>
        <taxon>Agaricomycetes</taxon>
        <taxon>Russulales</taxon>
        <taxon>Auriscalpiaceae</taxon>
        <taxon>Artomyces</taxon>
    </lineage>
</organism>
<dbReference type="EMBL" id="MU277190">
    <property type="protein sequence ID" value="KAI0067393.1"/>
    <property type="molecule type" value="Genomic_DNA"/>
</dbReference>
<gene>
    <name evidence="1" type="ORF">BV25DRAFT_1897023</name>
</gene>
<evidence type="ECO:0000313" key="2">
    <source>
        <dbReference type="Proteomes" id="UP000814140"/>
    </source>
</evidence>
<proteinExistence type="predicted"/>
<sequence length="193" mass="21481">MCSCQLMISILSIRFVSSKTPAGVVWGRKNDSTHHTVSDLDVVSCEADVSQLCRCCRLPVFSSKQGAFDNMFIVELLWVRVLAAASLVGGIPARHCVPSTICLRILRIRMHAYLRQAIAVSYRQVRSVSVSSTGILSHTCHTSTRCIINSTTSLNRFLVLQKHQSHTRRPPQLRCGGSCRCRKLSLGQINVLW</sequence>
<reference evidence="1" key="1">
    <citation type="submission" date="2021-03" db="EMBL/GenBank/DDBJ databases">
        <authorList>
            <consortium name="DOE Joint Genome Institute"/>
            <person name="Ahrendt S."/>
            <person name="Looney B.P."/>
            <person name="Miyauchi S."/>
            <person name="Morin E."/>
            <person name="Drula E."/>
            <person name="Courty P.E."/>
            <person name="Chicoki N."/>
            <person name="Fauchery L."/>
            <person name="Kohler A."/>
            <person name="Kuo A."/>
            <person name="Labutti K."/>
            <person name="Pangilinan J."/>
            <person name="Lipzen A."/>
            <person name="Riley R."/>
            <person name="Andreopoulos W."/>
            <person name="He G."/>
            <person name="Johnson J."/>
            <person name="Barry K.W."/>
            <person name="Grigoriev I.V."/>
            <person name="Nagy L."/>
            <person name="Hibbett D."/>
            <person name="Henrissat B."/>
            <person name="Matheny P.B."/>
            <person name="Labbe J."/>
            <person name="Martin F."/>
        </authorList>
    </citation>
    <scope>NUCLEOTIDE SEQUENCE</scope>
    <source>
        <strain evidence="1">HHB10654</strain>
    </source>
</reference>
<comment type="caution">
    <text evidence="1">The sequence shown here is derived from an EMBL/GenBank/DDBJ whole genome shotgun (WGS) entry which is preliminary data.</text>
</comment>
<accession>A0ACB8TG40</accession>
<reference evidence="1" key="2">
    <citation type="journal article" date="2022" name="New Phytol.">
        <title>Evolutionary transition to the ectomycorrhizal habit in the genomes of a hyperdiverse lineage of mushroom-forming fungi.</title>
        <authorList>
            <person name="Looney B."/>
            <person name="Miyauchi S."/>
            <person name="Morin E."/>
            <person name="Drula E."/>
            <person name="Courty P.E."/>
            <person name="Kohler A."/>
            <person name="Kuo A."/>
            <person name="LaButti K."/>
            <person name="Pangilinan J."/>
            <person name="Lipzen A."/>
            <person name="Riley R."/>
            <person name="Andreopoulos W."/>
            <person name="He G."/>
            <person name="Johnson J."/>
            <person name="Nolan M."/>
            <person name="Tritt A."/>
            <person name="Barry K.W."/>
            <person name="Grigoriev I.V."/>
            <person name="Nagy L.G."/>
            <person name="Hibbett D."/>
            <person name="Henrissat B."/>
            <person name="Matheny P.B."/>
            <person name="Labbe J."/>
            <person name="Martin F.M."/>
        </authorList>
    </citation>
    <scope>NUCLEOTIDE SEQUENCE</scope>
    <source>
        <strain evidence="1">HHB10654</strain>
    </source>
</reference>
<dbReference type="Proteomes" id="UP000814140">
    <property type="component" value="Unassembled WGS sequence"/>
</dbReference>
<keyword evidence="2" id="KW-1185">Reference proteome</keyword>